<proteinExistence type="predicted"/>
<gene>
    <name evidence="1" type="ORF">GHT06_022555</name>
</gene>
<dbReference type="EMBL" id="WJBH02000010">
    <property type="protein sequence ID" value="KAI9552212.1"/>
    <property type="molecule type" value="Genomic_DNA"/>
</dbReference>
<evidence type="ECO:0000313" key="2">
    <source>
        <dbReference type="Proteomes" id="UP000820818"/>
    </source>
</evidence>
<evidence type="ECO:0000313" key="1">
    <source>
        <dbReference type="EMBL" id="KAI9552212.1"/>
    </source>
</evidence>
<dbReference type="Proteomes" id="UP000820818">
    <property type="component" value="Linkage Group LG10"/>
</dbReference>
<reference evidence="1 2" key="1">
    <citation type="submission" date="2022-05" db="EMBL/GenBank/DDBJ databases">
        <title>A multi-omics perspective on studying reproductive biology in Daphnia sinensis.</title>
        <authorList>
            <person name="Jia J."/>
        </authorList>
    </citation>
    <scope>NUCLEOTIDE SEQUENCE [LARGE SCALE GENOMIC DNA]</scope>
    <source>
        <strain evidence="1 2">WSL</strain>
    </source>
</reference>
<accession>A0AAD5PML9</accession>
<protein>
    <submittedName>
        <fullName evidence="1">Uncharacterized protein</fullName>
    </submittedName>
</protein>
<dbReference type="AlphaFoldDB" id="A0AAD5PML9"/>
<name>A0AAD5PML9_9CRUS</name>
<keyword evidence="2" id="KW-1185">Reference proteome</keyword>
<organism evidence="1 2">
    <name type="scientific">Daphnia sinensis</name>
    <dbReference type="NCBI Taxonomy" id="1820382"/>
    <lineage>
        <taxon>Eukaryota</taxon>
        <taxon>Metazoa</taxon>
        <taxon>Ecdysozoa</taxon>
        <taxon>Arthropoda</taxon>
        <taxon>Crustacea</taxon>
        <taxon>Branchiopoda</taxon>
        <taxon>Diplostraca</taxon>
        <taxon>Cladocera</taxon>
        <taxon>Anomopoda</taxon>
        <taxon>Daphniidae</taxon>
        <taxon>Daphnia</taxon>
        <taxon>Daphnia similis group</taxon>
    </lineage>
</organism>
<sequence>MTLPATIPMHRSTTQLQVTIRLKPQNTTLQSSQITTPRLQLITQQHRPLPAITLSHEDTISQGGLNNQAR</sequence>
<comment type="caution">
    <text evidence="1">The sequence shown here is derived from an EMBL/GenBank/DDBJ whole genome shotgun (WGS) entry which is preliminary data.</text>
</comment>